<evidence type="ECO:0000256" key="2">
    <source>
        <dbReference type="ARBA" id="ARBA00001946"/>
    </source>
</evidence>
<evidence type="ECO:0000256" key="4">
    <source>
        <dbReference type="ARBA" id="ARBA00022801"/>
    </source>
</evidence>
<evidence type="ECO:0000256" key="1">
    <source>
        <dbReference type="ARBA" id="ARBA00001936"/>
    </source>
</evidence>
<evidence type="ECO:0000256" key="5">
    <source>
        <dbReference type="ARBA" id="ARBA00022842"/>
    </source>
</evidence>
<evidence type="ECO:0000256" key="6">
    <source>
        <dbReference type="ARBA" id="ARBA00023211"/>
    </source>
</evidence>
<evidence type="ECO:0000256" key="3">
    <source>
        <dbReference type="ARBA" id="ARBA00022723"/>
    </source>
</evidence>
<dbReference type="CDD" id="cd18870">
    <property type="entry name" value="NUDIX_AcylCoAdiphos_Nudt19"/>
    <property type="match status" value="1"/>
</dbReference>
<dbReference type="PROSITE" id="PS51462">
    <property type="entry name" value="NUDIX"/>
    <property type="match status" value="1"/>
</dbReference>
<gene>
    <name evidence="8" type="ORF">VSH64_33920</name>
</gene>
<evidence type="ECO:0000313" key="9">
    <source>
        <dbReference type="Proteomes" id="UP001330812"/>
    </source>
</evidence>
<evidence type="ECO:0000313" key="8">
    <source>
        <dbReference type="EMBL" id="WSE27818.1"/>
    </source>
</evidence>
<organism evidence="8 9">
    <name type="scientific">Amycolatopsis rhabdoformis</name>
    <dbReference type="NCBI Taxonomy" id="1448059"/>
    <lineage>
        <taxon>Bacteria</taxon>
        <taxon>Bacillati</taxon>
        <taxon>Actinomycetota</taxon>
        <taxon>Actinomycetes</taxon>
        <taxon>Pseudonocardiales</taxon>
        <taxon>Pseudonocardiaceae</taxon>
        <taxon>Amycolatopsis</taxon>
    </lineage>
</organism>
<accession>A0ABZ1I2M1</accession>
<dbReference type="InterPro" id="IPR039121">
    <property type="entry name" value="NUDT19"/>
</dbReference>
<dbReference type="InterPro" id="IPR015797">
    <property type="entry name" value="NUDIX_hydrolase-like_dom_sf"/>
</dbReference>
<dbReference type="InterPro" id="IPR000086">
    <property type="entry name" value="NUDIX_hydrolase_dom"/>
</dbReference>
<comment type="cofactor">
    <cofactor evidence="2">
        <name>Mg(2+)</name>
        <dbReference type="ChEBI" id="CHEBI:18420"/>
    </cofactor>
</comment>
<keyword evidence="3" id="KW-0479">Metal-binding</keyword>
<sequence>MDRPREFLFDIPVGAGVSTRANSDGPPVTPKDAATVILVRDGDAAGGVEVFLQHRVKGMPFAGGMTVFPGGGVDPRDADASVAWAGPPPSWWAAQFTCDENLARALVCAAVRETFEESGVLLAGTEDAVVADVRPYAEARKALESREISLAAFLADAGLTLRADLLRPFAHWVTPAQEPRRYDTRFFSARLPEGQRADGATSEALATGWQRPSAAIADAREGRRMLMPPTWLTLTEIDEFATADDLLAAPRDIVRTMPTLIKEGDRFRVVLDDSEV</sequence>
<keyword evidence="6" id="KW-0464">Manganese</keyword>
<dbReference type="PANTHER" id="PTHR12318:SF0">
    <property type="entry name" value="ACYL-COENZYME A DIPHOSPHATASE NUDT19"/>
    <property type="match status" value="1"/>
</dbReference>
<protein>
    <submittedName>
        <fullName evidence="8">NUDIX hydrolase</fullName>
    </submittedName>
</protein>
<proteinExistence type="predicted"/>
<feature type="domain" description="Nudix hydrolase" evidence="7">
    <location>
        <begin position="30"/>
        <end position="197"/>
    </location>
</feature>
<dbReference type="GO" id="GO:0016787">
    <property type="term" value="F:hydrolase activity"/>
    <property type="evidence" value="ECO:0007669"/>
    <property type="project" value="UniProtKB-KW"/>
</dbReference>
<dbReference type="SUPFAM" id="SSF55811">
    <property type="entry name" value="Nudix"/>
    <property type="match status" value="1"/>
</dbReference>
<dbReference type="RefSeq" id="WP_326566825.1">
    <property type="nucleotide sequence ID" value="NZ_CP142149.1"/>
</dbReference>
<keyword evidence="9" id="KW-1185">Reference proteome</keyword>
<dbReference type="Proteomes" id="UP001330812">
    <property type="component" value="Chromosome"/>
</dbReference>
<evidence type="ECO:0000259" key="7">
    <source>
        <dbReference type="PROSITE" id="PS51462"/>
    </source>
</evidence>
<reference evidence="8 9" key="1">
    <citation type="journal article" date="2015" name="Int. J. Syst. Evol. Microbiol.">
        <title>Amycolatopsis rhabdoformis sp. nov., an actinomycete isolated from a tropical forest soil.</title>
        <authorList>
            <person name="Souza W.R."/>
            <person name="Silva R.E."/>
            <person name="Goodfellow M."/>
            <person name="Busarakam K."/>
            <person name="Figueiro F.S."/>
            <person name="Ferreira D."/>
            <person name="Rodrigues-Filho E."/>
            <person name="Moraes L.A.B."/>
            <person name="Zucchi T.D."/>
        </authorList>
    </citation>
    <scope>NUCLEOTIDE SEQUENCE [LARGE SCALE GENOMIC DNA]</scope>
    <source>
        <strain evidence="8 9">NCIMB 14900</strain>
    </source>
</reference>
<name>A0ABZ1I2M1_9PSEU</name>
<dbReference type="EMBL" id="CP142149">
    <property type="protein sequence ID" value="WSE27818.1"/>
    <property type="molecule type" value="Genomic_DNA"/>
</dbReference>
<dbReference type="PANTHER" id="PTHR12318">
    <property type="entry name" value="TESTOSTERONE-REGULATED PROTEIN RP2"/>
    <property type="match status" value="1"/>
</dbReference>
<comment type="cofactor">
    <cofactor evidence="1">
        <name>Mn(2+)</name>
        <dbReference type="ChEBI" id="CHEBI:29035"/>
    </cofactor>
</comment>
<dbReference type="Gene3D" id="3.90.79.10">
    <property type="entry name" value="Nucleoside Triphosphate Pyrophosphohydrolase"/>
    <property type="match status" value="1"/>
</dbReference>
<keyword evidence="5" id="KW-0460">Magnesium</keyword>
<keyword evidence="4 8" id="KW-0378">Hydrolase</keyword>